<evidence type="ECO:0000256" key="2">
    <source>
        <dbReference type="ARBA" id="ARBA00023004"/>
    </source>
</evidence>
<evidence type="ECO:0000256" key="1">
    <source>
        <dbReference type="ARBA" id="ARBA00022723"/>
    </source>
</evidence>
<dbReference type="AlphaFoldDB" id="A0A2M7TBP4"/>
<dbReference type="GO" id="GO:0046872">
    <property type="term" value="F:metal ion binding"/>
    <property type="evidence" value="ECO:0007669"/>
    <property type="project" value="UniProtKB-KW"/>
</dbReference>
<dbReference type="PROSITE" id="PS00198">
    <property type="entry name" value="4FE4S_FER_1"/>
    <property type="match status" value="1"/>
</dbReference>
<evidence type="ECO:0000313" key="6">
    <source>
        <dbReference type="Proteomes" id="UP000230956"/>
    </source>
</evidence>
<keyword evidence="2" id="KW-0408">Iron</keyword>
<dbReference type="Pfam" id="PF13237">
    <property type="entry name" value="Fer4_10"/>
    <property type="match status" value="1"/>
</dbReference>
<feature type="domain" description="4Fe-4S ferredoxin-type" evidence="4">
    <location>
        <begin position="35"/>
        <end position="64"/>
    </location>
</feature>
<dbReference type="SUPFAM" id="SSF54862">
    <property type="entry name" value="4Fe-4S ferredoxins"/>
    <property type="match status" value="1"/>
</dbReference>
<dbReference type="GO" id="GO:0051536">
    <property type="term" value="F:iron-sulfur cluster binding"/>
    <property type="evidence" value="ECO:0007669"/>
    <property type="project" value="UniProtKB-KW"/>
</dbReference>
<keyword evidence="1" id="KW-0479">Metal-binding</keyword>
<dbReference type="RefSeq" id="WP_286678869.1">
    <property type="nucleotide sequence ID" value="NZ_MNXI01000109.1"/>
</dbReference>
<evidence type="ECO:0000256" key="3">
    <source>
        <dbReference type="ARBA" id="ARBA00023014"/>
    </source>
</evidence>
<comment type="caution">
    <text evidence="5">The sequence shown here is derived from an EMBL/GenBank/DDBJ whole genome shotgun (WGS) entry which is preliminary data.</text>
</comment>
<feature type="domain" description="4Fe-4S ferredoxin-type" evidence="4">
    <location>
        <begin position="2"/>
        <end position="34"/>
    </location>
</feature>
<dbReference type="EMBL" id="PFNG01000006">
    <property type="protein sequence ID" value="PIZ42594.1"/>
    <property type="molecule type" value="Genomic_DNA"/>
</dbReference>
<gene>
    <name evidence="5" type="ORF">COY37_00210</name>
</gene>
<sequence>MKKAGVDYSKCQICSKCTARKACPTKALFKIDEDEPASVDIQLCYGCAKCTMECPHNAIYVREL</sequence>
<dbReference type="PROSITE" id="PS51379">
    <property type="entry name" value="4FE4S_FER_2"/>
    <property type="match status" value="2"/>
</dbReference>
<accession>A0A2M7TBP4</accession>
<evidence type="ECO:0000259" key="4">
    <source>
        <dbReference type="PROSITE" id="PS51379"/>
    </source>
</evidence>
<name>A0A2M7TBP4_9ACTN</name>
<dbReference type="Proteomes" id="UP000230956">
    <property type="component" value="Unassembled WGS sequence"/>
</dbReference>
<dbReference type="InterPro" id="IPR017900">
    <property type="entry name" value="4Fe4S_Fe_S_CS"/>
</dbReference>
<reference evidence="6" key="1">
    <citation type="submission" date="2017-09" db="EMBL/GenBank/DDBJ databases">
        <title>Depth-based differentiation of microbial function through sediment-hosted aquifers and enrichment of novel symbionts in the deep terrestrial subsurface.</title>
        <authorList>
            <person name="Probst A.J."/>
            <person name="Ladd B."/>
            <person name="Jarett J.K."/>
            <person name="Geller-Mcgrath D.E."/>
            <person name="Sieber C.M.K."/>
            <person name="Emerson J.B."/>
            <person name="Anantharaman K."/>
            <person name="Thomas B.C."/>
            <person name="Malmstrom R."/>
            <person name="Stieglmeier M."/>
            <person name="Klingl A."/>
            <person name="Woyke T."/>
            <person name="Ryan C.M."/>
            <person name="Banfield J.F."/>
        </authorList>
    </citation>
    <scope>NUCLEOTIDE SEQUENCE [LARGE SCALE GENOMIC DNA]</scope>
</reference>
<organism evidence="5 6">
    <name type="scientific">Candidatus Aquicultor secundus</name>
    <dbReference type="NCBI Taxonomy" id="1973895"/>
    <lineage>
        <taxon>Bacteria</taxon>
        <taxon>Bacillati</taxon>
        <taxon>Actinomycetota</taxon>
        <taxon>Candidatus Aquicultoria</taxon>
        <taxon>Candidatus Aquicultorales</taxon>
        <taxon>Candidatus Aquicultoraceae</taxon>
        <taxon>Candidatus Aquicultor</taxon>
    </lineage>
</organism>
<dbReference type="Gene3D" id="3.30.70.20">
    <property type="match status" value="1"/>
</dbReference>
<dbReference type="InterPro" id="IPR017896">
    <property type="entry name" value="4Fe4S_Fe-S-bd"/>
</dbReference>
<keyword evidence="3" id="KW-0411">Iron-sulfur</keyword>
<protein>
    <submittedName>
        <fullName evidence="5">4Fe-4S ferredoxin</fullName>
    </submittedName>
</protein>
<evidence type="ECO:0000313" key="5">
    <source>
        <dbReference type="EMBL" id="PIZ42594.1"/>
    </source>
</evidence>
<proteinExistence type="predicted"/>